<accession>A0A0V0TD21</accession>
<feature type="repeat" description="ANK" evidence="8">
    <location>
        <begin position="642"/>
        <end position="674"/>
    </location>
</feature>
<dbReference type="PROSITE" id="PS50017">
    <property type="entry name" value="DEATH_DOMAIN"/>
    <property type="match status" value="1"/>
</dbReference>
<evidence type="ECO:0000256" key="3">
    <source>
        <dbReference type="ARBA" id="ARBA00022679"/>
    </source>
</evidence>
<keyword evidence="14" id="KW-1185">Reference proteome</keyword>
<dbReference type="SUPFAM" id="SSF47986">
    <property type="entry name" value="DEATH domain"/>
    <property type="match status" value="1"/>
</dbReference>
<name>A0A0V0TD21_9BILA</name>
<evidence type="ECO:0000256" key="5">
    <source>
        <dbReference type="ARBA" id="ARBA00022741"/>
    </source>
</evidence>
<dbReference type="Pfam" id="PF00069">
    <property type="entry name" value="Pkinase"/>
    <property type="match status" value="1"/>
</dbReference>
<dbReference type="PROSITE" id="PS51424">
    <property type="entry name" value="ROC"/>
    <property type="match status" value="1"/>
</dbReference>
<dbReference type="InterPro" id="IPR000488">
    <property type="entry name" value="Death_dom"/>
</dbReference>
<dbReference type="InterPro" id="IPR036770">
    <property type="entry name" value="Ankyrin_rpt-contain_sf"/>
</dbReference>
<dbReference type="Gene3D" id="3.40.50.300">
    <property type="entry name" value="P-loop containing nucleotide triphosphate hydrolases"/>
    <property type="match status" value="1"/>
</dbReference>
<evidence type="ECO:0000259" key="11">
    <source>
        <dbReference type="PROSITE" id="PS50017"/>
    </source>
</evidence>
<evidence type="ECO:0000259" key="10">
    <source>
        <dbReference type="PROSITE" id="PS50011"/>
    </source>
</evidence>
<feature type="domain" description="Protein kinase" evidence="10">
    <location>
        <begin position="120"/>
        <end position="404"/>
    </location>
</feature>
<keyword evidence="8" id="KW-0040">ANK repeat</keyword>
<keyword evidence="9" id="KW-0812">Transmembrane</keyword>
<feature type="repeat" description="ANK" evidence="8">
    <location>
        <begin position="796"/>
        <end position="828"/>
    </location>
</feature>
<dbReference type="Pfam" id="PF00531">
    <property type="entry name" value="Death"/>
    <property type="match status" value="1"/>
</dbReference>
<dbReference type="SMART" id="SM00005">
    <property type="entry name" value="DEATH"/>
    <property type="match status" value="1"/>
</dbReference>
<dbReference type="InterPro" id="IPR000719">
    <property type="entry name" value="Prot_kinase_dom"/>
</dbReference>
<dbReference type="PROSITE" id="PS50088">
    <property type="entry name" value="ANK_REPEAT"/>
    <property type="match status" value="6"/>
</dbReference>
<dbReference type="PANTHER" id="PTHR24342:SF14">
    <property type="entry name" value="DEATH-ASSOCIATED PROTEIN KINASE DAPK-1"/>
    <property type="match status" value="1"/>
</dbReference>
<gene>
    <name evidence="13" type="primary">dapk-1</name>
    <name evidence="13" type="ORF">T05_623</name>
</gene>
<feature type="transmembrane region" description="Helical" evidence="9">
    <location>
        <begin position="107"/>
        <end position="126"/>
    </location>
</feature>
<dbReference type="InterPro" id="IPR011029">
    <property type="entry name" value="DEATH-like_dom_sf"/>
</dbReference>
<evidence type="ECO:0000256" key="9">
    <source>
        <dbReference type="SAM" id="Phobius"/>
    </source>
</evidence>
<dbReference type="OrthoDB" id="504170at2759"/>
<feature type="repeat" description="ANK" evidence="8">
    <location>
        <begin position="763"/>
        <end position="795"/>
    </location>
</feature>
<dbReference type="CDD" id="cd08782">
    <property type="entry name" value="Death_DAPK1"/>
    <property type="match status" value="1"/>
</dbReference>
<dbReference type="GO" id="GO:0005525">
    <property type="term" value="F:GTP binding"/>
    <property type="evidence" value="ECO:0007669"/>
    <property type="project" value="UniProtKB-KW"/>
</dbReference>
<dbReference type="GO" id="GO:0004674">
    <property type="term" value="F:protein serine/threonine kinase activity"/>
    <property type="evidence" value="ECO:0007669"/>
    <property type="project" value="UniProtKB-KW"/>
</dbReference>
<evidence type="ECO:0000313" key="14">
    <source>
        <dbReference type="Proteomes" id="UP000055048"/>
    </source>
</evidence>
<feature type="repeat" description="ANK" evidence="8">
    <location>
        <begin position="520"/>
        <end position="552"/>
    </location>
</feature>
<dbReference type="GO" id="GO:0043065">
    <property type="term" value="P:positive regulation of apoptotic process"/>
    <property type="evidence" value="ECO:0007669"/>
    <property type="project" value="TreeGrafter"/>
</dbReference>
<keyword evidence="3" id="KW-0808">Transferase</keyword>
<dbReference type="SMART" id="SM00220">
    <property type="entry name" value="S_TKc"/>
    <property type="match status" value="1"/>
</dbReference>
<dbReference type="InterPro" id="IPR020859">
    <property type="entry name" value="ROC"/>
</dbReference>
<dbReference type="PROSITE" id="PS50297">
    <property type="entry name" value="ANK_REP_REGION"/>
    <property type="match status" value="5"/>
</dbReference>
<dbReference type="Gene3D" id="1.10.533.10">
    <property type="entry name" value="Death Domain, Fas"/>
    <property type="match status" value="1"/>
</dbReference>
<evidence type="ECO:0000259" key="12">
    <source>
        <dbReference type="PROSITE" id="PS51424"/>
    </source>
</evidence>
<dbReference type="SUPFAM" id="SSF52540">
    <property type="entry name" value="P-loop containing nucleoside triphosphate hydrolases"/>
    <property type="match status" value="1"/>
</dbReference>
<organism evidence="13 14">
    <name type="scientific">Trichinella murrelli</name>
    <dbReference type="NCBI Taxonomy" id="144512"/>
    <lineage>
        <taxon>Eukaryota</taxon>
        <taxon>Metazoa</taxon>
        <taxon>Ecdysozoa</taxon>
        <taxon>Nematoda</taxon>
        <taxon>Enoplea</taxon>
        <taxon>Dorylaimia</taxon>
        <taxon>Trichinellida</taxon>
        <taxon>Trichinellidae</taxon>
        <taxon>Trichinella</taxon>
    </lineage>
</organism>
<evidence type="ECO:0000256" key="1">
    <source>
        <dbReference type="ARBA" id="ARBA00001946"/>
    </source>
</evidence>
<feature type="repeat" description="ANK" evidence="8">
    <location>
        <begin position="553"/>
        <end position="576"/>
    </location>
</feature>
<dbReference type="Gene3D" id="1.25.40.20">
    <property type="entry name" value="Ankyrin repeat-containing domain"/>
    <property type="match status" value="4"/>
</dbReference>
<dbReference type="InterPro" id="IPR002110">
    <property type="entry name" value="Ankyrin_rpt"/>
</dbReference>
<dbReference type="InterPro" id="IPR027417">
    <property type="entry name" value="P-loop_NTPase"/>
</dbReference>
<evidence type="ECO:0000256" key="8">
    <source>
        <dbReference type="PROSITE-ProRule" id="PRU00023"/>
    </source>
</evidence>
<reference evidence="13 14" key="1">
    <citation type="submission" date="2015-01" db="EMBL/GenBank/DDBJ databases">
        <title>Evolution of Trichinella species and genotypes.</title>
        <authorList>
            <person name="Korhonen P.K."/>
            <person name="Edoardo P."/>
            <person name="Giuseppe L.R."/>
            <person name="Gasser R.B."/>
        </authorList>
    </citation>
    <scope>NUCLEOTIDE SEQUENCE [LARGE SCALE GENOMIC DNA]</scope>
    <source>
        <strain evidence="13">ISS417</strain>
    </source>
</reference>
<dbReference type="GO" id="GO:0005524">
    <property type="term" value="F:ATP binding"/>
    <property type="evidence" value="ECO:0007669"/>
    <property type="project" value="UniProtKB-KW"/>
</dbReference>
<keyword evidence="2" id="KW-0723">Serine/threonine-protein kinase</keyword>
<dbReference type="InterPro" id="IPR008271">
    <property type="entry name" value="Ser/Thr_kinase_AS"/>
</dbReference>
<evidence type="ECO:0000256" key="6">
    <source>
        <dbReference type="ARBA" id="ARBA00022777"/>
    </source>
</evidence>
<dbReference type="InterPro" id="IPR011009">
    <property type="entry name" value="Kinase-like_dom_sf"/>
</dbReference>
<evidence type="ECO:0000256" key="4">
    <source>
        <dbReference type="ARBA" id="ARBA00022737"/>
    </source>
</evidence>
<evidence type="ECO:0000256" key="7">
    <source>
        <dbReference type="ARBA" id="ARBA00022840"/>
    </source>
</evidence>
<dbReference type="Pfam" id="PF12796">
    <property type="entry name" value="Ank_2"/>
    <property type="match status" value="3"/>
</dbReference>
<dbReference type="EMBL" id="JYDJ01000336">
    <property type="protein sequence ID" value="KRX36930.1"/>
    <property type="molecule type" value="Genomic_DNA"/>
</dbReference>
<comment type="caution">
    <text evidence="13">The sequence shown here is derived from an EMBL/GenBank/DDBJ whole genome shotgun (WGS) entry which is preliminary data.</text>
</comment>
<protein>
    <submittedName>
        <fullName evidence="13">Death-associated protein kinase dapk-1</fullName>
    </submittedName>
</protein>
<dbReference type="PROSITE" id="PS50011">
    <property type="entry name" value="PROTEIN_KINASE_DOM"/>
    <property type="match status" value="1"/>
</dbReference>
<feature type="domain" description="Roc" evidence="12">
    <location>
        <begin position="869"/>
        <end position="1104"/>
    </location>
</feature>
<comment type="cofactor">
    <cofactor evidence="1">
        <name>Mg(2+)</name>
        <dbReference type="ChEBI" id="CHEBI:18420"/>
    </cofactor>
</comment>
<dbReference type="Gene3D" id="1.10.510.10">
    <property type="entry name" value="Transferase(Phosphotransferase) domain 1"/>
    <property type="match status" value="1"/>
</dbReference>
<sequence length="1626" mass="182107">MTNTFHQEEVEIHCLHCCALLTRRDAAASRPCVCVVWSSFLPSPRLLTVADVFCLLFFNSAASSCCCCCCCCRWYCCFSSKASCSFRTRLSNNSTLFMKNWEGKRNYLNFHRQFIMLLLLWWWWWWSSGQFAVVKRCEEKATGCQFAGKFIKKRLFNSSQRGAKRSDIQREIDVLREIGGHPNVISLHQVFETELEIILILELVAGGELFEHLSKKECLEEAEASAFVRQILLGLDHIHSKHIAHLDLKPENVMLKAANSTCVQLIDFGLSRRIPPDTCVKKLLGTEEFVGKDLIVEISHFILSFKFDYFHLSAPETINYDGLTLAADMWALGVVTYILLTGSSPFLGSSQIETFRNITAVRYQFDGEYFARTSTLAKDFIRRLLVRDPRQRLTAKQCLKHPWIEPQEAEHVALLRQSMVNTRQTRTLLARRRWKIAGRIVLGCVRLVRSYCYQTVQTATLHSAMLADNNSPTKNTAYLNSENLIEKAVMCACEMGNLIDLVNICSVANINFNDISNNELGALPTHVAAVAGQLDILKFLESRGCDFSLPDKRGDNPLHLAAQNGHIKIVNYLISRVDVGATNNVLFFCVVIFSCFLHPVELYSKFQFKENALHIAVRYGFLDIAGSLVMSGKVDLNAQDKHGETALHIACWHGYTLIASLLCNCKPDLGIKNKDGETPLICAAVRGNLDCVFLLKSAGADLEQRDKVEILSPKGNVHFCRASCVLVFQDMQTALHLSIRRQHSDIALPLLESMSNFHLSDKDGNTPLHVACKEGLTDVVQRLCQKGCQIDSVNEAGQTPLHIACKEGHLEIVKILCLCECNVHLKNKDGLTGEMIAAARNHHTICETLKKVKQDVVLQSYIKQFIPCDGQPLRRIKLKVFGHSGVGKTKLIDSLRQFGLLDNFLRRFSESNASVEDDLLKNNKPLSSRRPVDQPSHPGYTRGIEVHNIAIASGIEFSTWEFSGYSPYCAVYDRFIGNGDCIHVVVFNVTDPTEVQYRGVIFWMNFIKSCFSPDSTIGPMGVSNNRPIVVLVATHVDQVEQPISLSADGEWTSSDADALLSTIKLRFCTDFEIHDSIIVLDANAPNCVGMKTLRAVLTHHRKRIVELLPNGCGLLEACVNLLGQLRRTFATFPALRWSEFFRHLQDNANPLASEFHCRVIVELLQLLGEVVYVRCSPTEQGGDWIVINPNWLCQAIIGRLLSAEFLQTCQRDGCYTADEMLLLFPQLLPNVTEMMRLLDAIGLGTVCEFEDDVTFEFPCMNFEQCPPNYWDPSAKRLVYGGLRFLPRRGMDHLMRASFLRVQKHLRHCSQFFPNHLKLELSQWHGGCKLTKNSIEAVVVNFGKDQGIELRVRGPREFDVECFCFFDDLISLIEQTVAEAAPGLLLERHFLSARDLAQHNSVIQTYPPGQIFAMQLAEGVLLSDSCGVEEPFLDVVCFGSKSIALSLTLGIDMKIISVPTGARRELASLLDPMDTMGRDWSILAAKLGLGPWLAEIESACEPGVSKTDRVLGEWFARRPSDATVGALLRCLKEMGRDDAIDLLCRSAPLYAFSPTNVNLQTFATDSGLGSNNSRTAFDTPTTSENMFIVSYAYCIDGVARSARVKISNGMITRSVRSLILVEPAQSS</sequence>
<dbReference type="SUPFAM" id="SSF48403">
    <property type="entry name" value="Ankyrin repeat"/>
    <property type="match status" value="2"/>
</dbReference>
<dbReference type="GO" id="GO:0005737">
    <property type="term" value="C:cytoplasm"/>
    <property type="evidence" value="ECO:0007669"/>
    <property type="project" value="UniProtKB-ARBA"/>
</dbReference>
<dbReference type="SUPFAM" id="SSF56112">
    <property type="entry name" value="Protein kinase-like (PK-like)"/>
    <property type="match status" value="1"/>
</dbReference>
<dbReference type="PANTHER" id="PTHR24342">
    <property type="entry name" value="SERINE/THREONINE-PROTEIN KINASE 17"/>
    <property type="match status" value="1"/>
</dbReference>
<dbReference type="PROSITE" id="PS00108">
    <property type="entry name" value="PROTEIN_KINASE_ST"/>
    <property type="match status" value="1"/>
</dbReference>
<keyword evidence="9" id="KW-1133">Transmembrane helix</keyword>
<dbReference type="Gene3D" id="3.30.200.20">
    <property type="entry name" value="Phosphorylase Kinase, domain 1"/>
    <property type="match status" value="1"/>
</dbReference>
<dbReference type="GO" id="GO:0005634">
    <property type="term" value="C:nucleus"/>
    <property type="evidence" value="ECO:0007669"/>
    <property type="project" value="TreeGrafter"/>
</dbReference>
<keyword evidence="5" id="KW-0547">Nucleotide-binding</keyword>
<keyword evidence="7" id="KW-0067">ATP-binding</keyword>
<proteinExistence type="predicted"/>
<dbReference type="SMART" id="SM00248">
    <property type="entry name" value="ANK"/>
    <property type="match status" value="9"/>
</dbReference>
<keyword evidence="4" id="KW-0677">Repeat</keyword>
<evidence type="ECO:0000313" key="13">
    <source>
        <dbReference type="EMBL" id="KRX36930.1"/>
    </source>
</evidence>
<feature type="repeat" description="ANK" evidence="8">
    <location>
        <begin position="675"/>
        <end position="707"/>
    </location>
</feature>
<dbReference type="Proteomes" id="UP000055048">
    <property type="component" value="Unassembled WGS sequence"/>
</dbReference>
<evidence type="ECO:0000256" key="2">
    <source>
        <dbReference type="ARBA" id="ARBA00022527"/>
    </source>
</evidence>
<keyword evidence="6 13" id="KW-0418">Kinase</keyword>
<keyword evidence="9" id="KW-0472">Membrane</keyword>
<dbReference type="STRING" id="144512.A0A0V0TD21"/>
<dbReference type="GO" id="GO:0035556">
    <property type="term" value="P:intracellular signal transduction"/>
    <property type="evidence" value="ECO:0007669"/>
    <property type="project" value="TreeGrafter"/>
</dbReference>
<feature type="domain" description="Death" evidence="11">
    <location>
        <begin position="1473"/>
        <end position="1546"/>
    </location>
</feature>